<proteinExistence type="predicted"/>
<dbReference type="Proteomes" id="UP001589813">
    <property type="component" value="Unassembled WGS sequence"/>
</dbReference>
<name>A0ABV6BDI4_9GAMM</name>
<dbReference type="InterPro" id="IPR032092">
    <property type="entry name" value="PilW"/>
</dbReference>
<dbReference type="EMBL" id="JBHLXP010000003">
    <property type="protein sequence ID" value="MFC0048935.1"/>
    <property type="molecule type" value="Genomic_DNA"/>
</dbReference>
<gene>
    <name evidence="1" type="ORF">ACFFJP_11630</name>
</gene>
<accession>A0ABV6BDI4</accession>
<reference evidence="1 2" key="1">
    <citation type="submission" date="2024-09" db="EMBL/GenBank/DDBJ databases">
        <authorList>
            <person name="Sun Q."/>
            <person name="Mori K."/>
        </authorList>
    </citation>
    <scope>NUCLEOTIDE SEQUENCE [LARGE SCALE GENOMIC DNA]</scope>
    <source>
        <strain evidence="1 2">KCTC 23315</strain>
    </source>
</reference>
<comment type="caution">
    <text evidence="1">The sequence shown here is derived from an EMBL/GenBank/DDBJ whole genome shotgun (WGS) entry which is preliminary data.</text>
</comment>
<dbReference type="Pfam" id="PF16074">
    <property type="entry name" value="PilW"/>
    <property type="match status" value="1"/>
</dbReference>
<keyword evidence="2" id="KW-1185">Reference proteome</keyword>
<dbReference type="RefSeq" id="WP_377243891.1">
    <property type="nucleotide sequence ID" value="NZ_JBHLXP010000003.1"/>
</dbReference>
<evidence type="ECO:0000313" key="1">
    <source>
        <dbReference type="EMBL" id="MFC0048935.1"/>
    </source>
</evidence>
<sequence>MMNRQTYRAHMGFTLTELMIALLLGSFLVAGVIGVYVSNIQTAQVQQKLMQSQQSSQVSFQLLSRDAMHAGFTGCANMIPQRVVNVLNPPLAWWAIWTAGIQGYEQGAVPQFAGADIPPVAGTDGVQLMYGRGTSASIVSHDLTAVPPMVINQNVAGIVADDIVLACDSKMAVIFQVTGIVGNNISHAVGAGAPGNASLNFGFGANGVNFQQSLSADAGTVMPLETVGWFVGTNADGNSLYRVALVAGQMRTEEILPGVENLQVQYLSRDSANYTNANAVPDWEQVVALRATLTLANDAKMPVAAGLRTFTQVINLRNH</sequence>
<evidence type="ECO:0000313" key="2">
    <source>
        <dbReference type="Proteomes" id="UP001589813"/>
    </source>
</evidence>
<organism evidence="1 2">
    <name type="scientific">Rheinheimera tilapiae</name>
    <dbReference type="NCBI Taxonomy" id="875043"/>
    <lineage>
        <taxon>Bacteria</taxon>
        <taxon>Pseudomonadati</taxon>
        <taxon>Pseudomonadota</taxon>
        <taxon>Gammaproteobacteria</taxon>
        <taxon>Chromatiales</taxon>
        <taxon>Chromatiaceae</taxon>
        <taxon>Rheinheimera</taxon>
    </lineage>
</organism>
<protein>
    <submittedName>
        <fullName evidence="1">PilW family protein</fullName>
    </submittedName>
</protein>